<dbReference type="Proteomes" id="UP001642484">
    <property type="component" value="Unassembled WGS sequence"/>
</dbReference>
<organism evidence="3 4">
    <name type="scientific">Durusdinium trenchii</name>
    <dbReference type="NCBI Taxonomy" id="1381693"/>
    <lineage>
        <taxon>Eukaryota</taxon>
        <taxon>Sar</taxon>
        <taxon>Alveolata</taxon>
        <taxon>Dinophyceae</taxon>
        <taxon>Suessiales</taxon>
        <taxon>Symbiodiniaceae</taxon>
        <taxon>Durusdinium</taxon>
    </lineage>
</organism>
<dbReference type="EMBL" id="CAXAMN010010924">
    <property type="protein sequence ID" value="CAK9033110.1"/>
    <property type="molecule type" value="Genomic_DNA"/>
</dbReference>
<accession>A0ABP0L3Z2</accession>
<feature type="region of interest" description="Disordered" evidence="1">
    <location>
        <begin position="55"/>
        <end position="100"/>
    </location>
</feature>
<gene>
    <name evidence="3" type="ORF">CCMP2556_LOCUS18941</name>
</gene>
<feature type="signal peptide" evidence="2">
    <location>
        <begin position="1"/>
        <end position="21"/>
    </location>
</feature>
<keyword evidence="2" id="KW-0732">Signal</keyword>
<protein>
    <submittedName>
        <fullName evidence="3">Uncharacterized protein</fullName>
    </submittedName>
</protein>
<keyword evidence="4" id="KW-1185">Reference proteome</keyword>
<evidence type="ECO:0000313" key="4">
    <source>
        <dbReference type="Proteomes" id="UP001642484"/>
    </source>
</evidence>
<proteinExistence type="predicted"/>
<evidence type="ECO:0000256" key="1">
    <source>
        <dbReference type="SAM" id="MobiDB-lite"/>
    </source>
</evidence>
<comment type="caution">
    <text evidence="3">The sequence shown here is derived from an EMBL/GenBank/DDBJ whole genome shotgun (WGS) entry which is preliminary data.</text>
</comment>
<evidence type="ECO:0000313" key="3">
    <source>
        <dbReference type="EMBL" id="CAK9033110.1"/>
    </source>
</evidence>
<sequence>MAWLLKRLVLAALALSSLSSAAEWDDVRDCDGGCDDNDHDEETLFQMSAVLLKQGEQAPQVPQAFDEMAPRPGSPGRSRRSAPARATDRAPAPASRRTAG</sequence>
<feature type="compositionally biased region" description="Low complexity" evidence="1">
    <location>
        <begin position="83"/>
        <end position="100"/>
    </location>
</feature>
<evidence type="ECO:0000256" key="2">
    <source>
        <dbReference type="SAM" id="SignalP"/>
    </source>
</evidence>
<name>A0ABP0L3Z2_9DINO</name>
<reference evidence="3 4" key="1">
    <citation type="submission" date="2024-02" db="EMBL/GenBank/DDBJ databases">
        <authorList>
            <person name="Chen Y."/>
            <person name="Shah S."/>
            <person name="Dougan E. K."/>
            <person name="Thang M."/>
            <person name="Chan C."/>
        </authorList>
    </citation>
    <scope>NUCLEOTIDE SEQUENCE [LARGE SCALE GENOMIC DNA]</scope>
</reference>
<feature type="chain" id="PRO_5045627026" evidence="2">
    <location>
        <begin position="22"/>
        <end position="100"/>
    </location>
</feature>